<dbReference type="PANTHER" id="PTHR10250">
    <property type="entry name" value="MICROSOMAL GLUTATHIONE S-TRANSFERASE"/>
    <property type="match status" value="1"/>
</dbReference>
<dbReference type="VEuPathDB" id="FungiDB:SMAC_04010"/>
<organism evidence="6 7">
    <name type="scientific">Sordaria macrospora</name>
    <dbReference type="NCBI Taxonomy" id="5147"/>
    <lineage>
        <taxon>Eukaryota</taxon>
        <taxon>Fungi</taxon>
        <taxon>Dikarya</taxon>
        <taxon>Ascomycota</taxon>
        <taxon>Pezizomycotina</taxon>
        <taxon>Sordariomycetes</taxon>
        <taxon>Sordariomycetidae</taxon>
        <taxon>Sordariales</taxon>
        <taxon>Sordariaceae</taxon>
        <taxon>Sordaria</taxon>
    </lineage>
</organism>
<dbReference type="SUPFAM" id="SSF161084">
    <property type="entry name" value="MAPEG domain-like"/>
    <property type="match status" value="1"/>
</dbReference>
<dbReference type="GO" id="GO:0016020">
    <property type="term" value="C:membrane"/>
    <property type="evidence" value="ECO:0007669"/>
    <property type="project" value="UniProtKB-SubCell"/>
</dbReference>
<evidence type="ECO:0000313" key="6">
    <source>
        <dbReference type="EMBL" id="KAA8631280.1"/>
    </source>
</evidence>
<feature type="transmembrane region" description="Helical" evidence="5">
    <location>
        <begin position="12"/>
        <end position="30"/>
    </location>
</feature>
<dbReference type="InterPro" id="IPR050997">
    <property type="entry name" value="MAPEG"/>
</dbReference>
<evidence type="ECO:0000256" key="3">
    <source>
        <dbReference type="ARBA" id="ARBA00022989"/>
    </source>
</evidence>
<dbReference type="EMBL" id="NMPR01000081">
    <property type="protein sequence ID" value="KAA8631280.1"/>
    <property type="molecule type" value="Genomic_DNA"/>
</dbReference>
<proteinExistence type="predicted"/>
<evidence type="ECO:0000256" key="1">
    <source>
        <dbReference type="ARBA" id="ARBA00004141"/>
    </source>
</evidence>
<dbReference type="GO" id="GO:0004602">
    <property type="term" value="F:glutathione peroxidase activity"/>
    <property type="evidence" value="ECO:0007669"/>
    <property type="project" value="TreeGrafter"/>
</dbReference>
<protein>
    <recommendedName>
        <fullName evidence="8">Membrane-associated proteins in eicosanoid and glutathione metabolism</fullName>
    </recommendedName>
</protein>
<evidence type="ECO:0008006" key="8">
    <source>
        <dbReference type="Google" id="ProtNLM"/>
    </source>
</evidence>
<name>A0A8S8ZQD2_SORMA</name>
<evidence type="ECO:0000313" key="7">
    <source>
        <dbReference type="Proteomes" id="UP000433876"/>
    </source>
</evidence>
<evidence type="ECO:0000256" key="2">
    <source>
        <dbReference type="ARBA" id="ARBA00022692"/>
    </source>
</evidence>
<dbReference type="FunFam" id="1.20.120.550:FF:000006">
    <property type="entry name" value="Microsomal glutathione S-transferase 3"/>
    <property type="match status" value="1"/>
</dbReference>
<dbReference type="GO" id="GO:0004364">
    <property type="term" value="F:glutathione transferase activity"/>
    <property type="evidence" value="ECO:0007669"/>
    <property type="project" value="TreeGrafter"/>
</dbReference>
<keyword evidence="3 5" id="KW-1133">Transmembrane helix</keyword>
<accession>A0A8S8ZQD2</accession>
<dbReference type="OMA" id="VIFNCIQ"/>
<evidence type="ECO:0000256" key="5">
    <source>
        <dbReference type="SAM" id="Phobius"/>
    </source>
</evidence>
<sequence>MAIIVTLPDEYGYVLLATVSTFFVNVFHSLNTGAQRKASGVKYPAAYASQEVAEKDPKAFAFNCAQRAHANFTENLTPAIGAMLIAGLKYPVLAGALGGLWSLSRVFYTIGYTKGGPQGRTKFGVVSSLSLLTLKLTAAYTAVQIAFAGKY</sequence>
<evidence type="ECO:0000256" key="4">
    <source>
        <dbReference type="ARBA" id="ARBA00023136"/>
    </source>
</evidence>
<comment type="caution">
    <text evidence="6">The sequence shown here is derived from an EMBL/GenBank/DDBJ whole genome shotgun (WGS) entry which is preliminary data.</text>
</comment>
<dbReference type="AlphaFoldDB" id="A0A8S8ZQD2"/>
<dbReference type="Pfam" id="PF01124">
    <property type="entry name" value="MAPEG"/>
    <property type="match status" value="1"/>
</dbReference>
<dbReference type="InterPro" id="IPR023352">
    <property type="entry name" value="MAPEG-like_dom_sf"/>
</dbReference>
<dbReference type="PANTHER" id="PTHR10250:SF26">
    <property type="entry name" value="GLUTATHIONE S-TRANSFERASE 3, MITOCHONDRIAL"/>
    <property type="match status" value="1"/>
</dbReference>
<dbReference type="Gene3D" id="1.20.120.550">
    <property type="entry name" value="Membrane associated eicosanoid/glutathione metabolism-like domain"/>
    <property type="match status" value="1"/>
</dbReference>
<keyword evidence="2 5" id="KW-0812">Transmembrane</keyword>
<dbReference type="GO" id="GO:0005783">
    <property type="term" value="C:endoplasmic reticulum"/>
    <property type="evidence" value="ECO:0007669"/>
    <property type="project" value="TreeGrafter"/>
</dbReference>
<keyword evidence="4 5" id="KW-0472">Membrane</keyword>
<dbReference type="GO" id="GO:0005635">
    <property type="term" value="C:nuclear envelope"/>
    <property type="evidence" value="ECO:0007669"/>
    <property type="project" value="TreeGrafter"/>
</dbReference>
<dbReference type="InterPro" id="IPR001129">
    <property type="entry name" value="Membr-assoc_MAPEG"/>
</dbReference>
<reference evidence="6 7" key="1">
    <citation type="submission" date="2017-07" db="EMBL/GenBank/DDBJ databases">
        <title>Genome sequence of the Sordaria macrospora wild type strain R19027.</title>
        <authorList>
            <person name="Nowrousian M."/>
            <person name="Teichert I."/>
            <person name="Kueck U."/>
        </authorList>
    </citation>
    <scope>NUCLEOTIDE SEQUENCE [LARGE SCALE GENOMIC DNA]</scope>
    <source>
        <strain evidence="6 7">R19027</strain>
        <tissue evidence="6">Mycelium</tissue>
    </source>
</reference>
<gene>
    <name evidence="6" type="ORF">SMACR_04010</name>
</gene>
<dbReference type="Proteomes" id="UP000433876">
    <property type="component" value="Unassembled WGS sequence"/>
</dbReference>
<comment type="subcellular location">
    <subcellularLocation>
        <location evidence="1">Membrane</location>
        <topology evidence="1">Multi-pass membrane protein</topology>
    </subcellularLocation>
</comment>